<keyword evidence="3" id="KW-1185">Reference proteome</keyword>
<sequence>MKGILCVNEALGTPRNVTATFGFAFNFPTPPPTSSDPTSTEPPAKRRKTKLPSDGDVPQTSRVEAVPVVVGKDVAAVDAAPTEPLPKRRETAVVPAINGASLKTTDAPAASTAATEVPAIPETTTRPSRARRKAQNPPPARDVSAKPAVGDAGDDSFIALVRPRRTRAVKTIAEPVMVPESESVPKEAFTELPAPSGVKAKTRKKPAGTRTAKAKAKAAKSSSNATSLLFDDGDATHNVGLQTVAQPAANTIEGALLIGEEPAALSTKPDNSAPTTGKAKRRKKAAASKTVESLKAASARMKKAGARTATRNDAAAQSLFALDTTADTPTATGVHAVQDGAVASSHHPPARAKKPFSYAEDLDDWEFGVLPKKKPKRRAPAKASGKGAVKSPVNRKRKRAIQDSSEEFCDDVDSEVDRSPARNEPESHERLSKQRRPLRETHANIARQPSASPGKMNVEPQKISEADRSFAQHPRPSPPVPEAEGVGSRPSKAIKQKRSAGNAGNADELDWLSAPQETLRQPVEHEASTVAKAKASRKRRKLADIPGMELDDLVTNIRAFASR</sequence>
<evidence type="ECO:0000313" key="3">
    <source>
        <dbReference type="Proteomes" id="UP000309340"/>
    </source>
</evidence>
<feature type="compositionally biased region" description="Low complexity" evidence="1">
    <location>
        <begin position="104"/>
        <end position="115"/>
    </location>
</feature>
<feature type="region of interest" description="Disordered" evidence="1">
    <location>
        <begin position="104"/>
        <end position="153"/>
    </location>
</feature>
<evidence type="ECO:0000256" key="1">
    <source>
        <dbReference type="SAM" id="MobiDB-lite"/>
    </source>
</evidence>
<feature type="compositionally biased region" description="Basic residues" evidence="1">
    <location>
        <begin position="371"/>
        <end position="380"/>
    </location>
</feature>
<feature type="region of interest" description="Disordered" evidence="1">
    <location>
        <begin position="331"/>
        <end position="541"/>
    </location>
</feature>
<proteinExistence type="predicted"/>
<protein>
    <submittedName>
        <fullName evidence="2">Uncharacterized protein</fullName>
    </submittedName>
</protein>
<dbReference type="EMBL" id="NAJQ01000444">
    <property type="protein sequence ID" value="TKA69520.1"/>
    <property type="molecule type" value="Genomic_DNA"/>
</dbReference>
<comment type="caution">
    <text evidence="2">The sequence shown here is derived from an EMBL/GenBank/DDBJ whole genome shotgun (WGS) entry which is preliminary data.</text>
</comment>
<name>A0A4U0X058_9PEZI</name>
<organism evidence="2 3">
    <name type="scientific">Friedmanniomyces simplex</name>
    <dbReference type="NCBI Taxonomy" id="329884"/>
    <lineage>
        <taxon>Eukaryota</taxon>
        <taxon>Fungi</taxon>
        <taxon>Dikarya</taxon>
        <taxon>Ascomycota</taxon>
        <taxon>Pezizomycotina</taxon>
        <taxon>Dothideomycetes</taxon>
        <taxon>Dothideomycetidae</taxon>
        <taxon>Mycosphaerellales</taxon>
        <taxon>Teratosphaeriaceae</taxon>
        <taxon>Friedmanniomyces</taxon>
    </lineage>
</organism>
<reference evidence="2 3" key="1">
    <citation type="submission" date="2017-03" db="EMBL/GenBank/DDBJ databases">
        <title>Genomes of endolithic fungi from Antarctica.</title>
        <authorList>
            <person name="Coleine C."/>
            <person name="Masonjones S."/>
            <person name="Stajich J.E."/>
        </authorList>
    </citation>
    <scope>NUCLEOTIDE SEQUENCE [LARGE SCALE GENOMIC DNA]</scope>
    <source>
        <strain evidence="2 3">CCFEE 5184</strain>
    </source>
</reference>
<feature type="compositionally biased region" description="Basic residues" evidence="1">
    <location>
        <begin position="200"/>
        <end position="218"/>
    </location>
</feature>
<dbReference type="AlphaFoldDB" id="A0A4U0X058"/>
<accession>A0A4U0X058</accession>
<evidence type="ECO:0000313" key="2">
    <source>
        <dbReference type="EMBL" id="TKA69520.1"/>
    </source>
</evidence>
<gene>
    <name evidence="2" type="ORF">B0A55_08388</name>
</gene>
<feature type="region of interest" description="Disordered" evidence="1">
    <location>
        <begin position="261"/>
        <end position="312"/>
    </location>
</feature>
<feature type="region of interest" description="Disordered" evidence="1">
    <location>
        <begin position="27"/>
        <end position="64"/>
    </location>
</feature>
<feature type="region of interest" description="Disordered" evidence="1">
    <location>
        <begin position="180"/>
        <end position="227"/>
    </location>
</feature>
<feature type="compositionally biased region" description="Acidic residues" evidence="1">
    <location>
        <begin position="404"/>
        <end position="414"/>
    </location>
</feature>
<dbReference type="Proteomes" id="UP000309340">
    <property type="component" value="Unassembled WGS sequence"/>
</dbReference>
<feature type="compositionally biased region" description="Basic and acidic residues" evidence="1">
    <location>
        <begin position="415"/>
        <end position="442"/>
    </location>
</feature>